<evidence type="ECO:0000313" key="1">
    <source>
        <dbReference type="EMBL" id="MBB5078410.1"/>
    </source>
</evidence>
<dbReference type="EMBL" id="JACHIN010000005">
    <property type="protein sequence ID" value="MBB5078410.1"/>
    <property type="molecule type" value="Genomic_DNA"/>
</dbReference>
<sequence>MSARVVAAFAAAERLGARVVFVTGRPPRLIHEIAPAFGHLGVAICSNGALVYDLGGRRVVEENAIPAEVLAEAAARLRAAVPGIGIAVEYAGTLAADDLYEPWDWDRGITLQRMADHELFAKPGPKLLGRHPTLSADELLALAAPELSSLVTVYHSNGSRLVEAIATGVSKASALMSYAAGLGIGAEEVIAFGDMPNDLPMLAWAGTSYGMANGHADVLAAVDHVIGSIDEDGVALELERLALRAGGAVA</sequence>
<dbReference type="Gene3D" id="3.40.50.1000">
    <property type="entry name" value="HAD superfamily/HAD-like"/>
    <property type="match status" value="1"/>
</dbReference>
<reference evidence="1 2" key="1">
    <citation type="submission" date="2020-08" db="EMBL/GenBank/DDBJ databases">
        <title>Genomic Encyclopedia of Type Strains, Phase IV (KMG-IV): sequencing the most valuable type-strain genomes for metagenomic binning, comparative biology and taxonomic classification.</title>
        <authorList>
            <person name="Goeker M."/>
        </authorList>
    </citation>
    <scope>NUCLEOTIDE SEQUENCE [LARGE SCALE GENOMIC DNA]</scope>
    <source>
        <strain evidence="1 2">DSM 45385</strain>
    </source>
</reference>
<gene>
    <name evidence="1" type="ORF">HNR40_003896</name>
</gene>
<dbReference type="AlphaFoldDB" id="A0A7W8A401"/>
<keyword evidence="2" id="KW-1185">Reference proteome</keyword>
<dbReference type="PANTHER" id="PTHR10000">
    <property type="entry name" value="PHOSPHOSERINE PHOSPHATASE"/>
    <property type="match status" value="1"/>
</dbReference>
<evidence type="ECO:0000313" key="2">
    <source>
        <dbReference type="Proteomes" id="UP000568380"/>
    </source>
</evidence>
<dbReference type="InterPro" id="IPR036412">
    <property type="entry name" value="HAD-like_sf"/>
</dbReference>
<evidence type="ECO:0008006" key="3">
    <source>
        <dbReference type="Google" id="ProtNLM"/>
    </source>
</evidence>
<name>A0A7W8A401_9ACTN</name>
<dbReference type="GO" id="GO:0016791">
    <property type="term" value="F:phosphatase activity"/>
    <property type="evidence" value="ECO:0007669"/>
    <property type="project" value="TreeGrafter"/>
</dbReference>
<organism evidence="1 2">
    <name type="scientific">Nonomuraea endophytica</name>
    <dbReference type="NCBI Taxonomy" id="714136"/>
    <lineage>
        <taxon>Bacteria</taxon>
        <taxon>Bacillati</taxon>
        <taxon>Actinomycetota</taxon>
        <taxon>Actinomycetes</taxon>
        <taxon>Streptosporangiales</taxon>
        <taxon>Streptosporangiaceae</taxon>
        <taxon>Nonomuraea</taxon>
    </lineage>
</organism>
<proteinExistence type="predicted"/>
<protein>
    <recommendedName>
        <fullName evidence="3">HAD family phosphatase</fullName>
    </recommendedName>
</protein>
<dbReference type="PANTHER" id="PTHR10000:SF8">
    <property type="entry name" value="HAD SUPERFAMILY HYDROLASE-LIKE, TYPE 3"/>
    <property type="match status" value="1"/>
</dbReference>
<dbReference type="Proteomes" id="UP000568380">
    <property type="component" value="Unassembled WGS sequence"/>
</dbReference>
<dbReference type="Gene3D" id="3.30.1240.10">
    <property type="match status" value="1"/>
</dbReference>
<dbReference type="InterPro" id="IPR023214">
    <property type="entry name" value="HAD_sf"/>
</dbReference>
<dbReference type="GO" id="GO:0005829">
    <property type="term" value="C:cytosol"/>
    <property type="evidence" value="ECO:0007669"/>
    <property type="project" value="TreeGrafter"/>
</dbReference>
<dbReference type="Pfam" id="PF08282">
    <property type="entry name" value="Hydrolase_3"/>
    <property type="match status" value="1"/>
</dbReference>
<accession>A0A7W8A401</accession>
<comment type="caution">
    <text evidence="1">The sequence shown here is derived from an EMBL/GenBank/DDBJ whole genome shotgun (WGS) entry which is preliminary data.</text>
</comment>
<dbReference type="SUPFAM" id="SSF56784">
    <property type="entry name" value="HAD-like"/>
    <property type="match status" value="1"/>
</dbReference>
<dbReference type="GO" id="GO:0000287">
    <property type="term" value="F:magnesium ion binding"/>
    <property type="evidence" value="ECO:0007669"/>
    <property type="project" value="TreeGrafter"/>
</dbReference>